<evidence type="ECO:0008006" key="4">
    <source>
        <dbReference type="Google" id="ProtNLM"/>
    </source>
</evidence>
<dbReference type="AlphaFoldDB" id="A0A4V2S150"/>
<feature type="region of interest" description="Disordered" evidence="1">
    <location>
        <begin position="44"/>
        <end position="83"/>
    </location>
</feature>
<evidence type="ECO:0000313" key="3">
    <source>
        <dbReference type="Proteomes" id="UP000294862"/>
    </source>
</evidence>
<feature type="compositionally biased region" description="Pro residues" evidence="1">
    <location>
        <begin position="50"/>
        <end position="64"/>
    </location>
</feature>
<accession>A0A4V2S150</accession>
<evidence type="ECO:0000313" key="2">
    <source>
        <dbReference type="EMBL" id="TCO34940.1"/>
    </source>
</evidence>
<name>A0A4V2S150_9GAMM</name>
<proteinExistence type="predicted"/>
<dbReference type="RefSeq" id="WP_182518569.1">
    <property type="nucleotide sequence ID" value="NZ_JACGXM010000013.1"/>
</dbReference>
<organism evidence="2 3">
    <name type="scientific">Dokdonella fugitiva</name>
    <dbReference type="NCBI Taxonomy" id="328517"/>
    <lineage>
        <taxon>Bacteria</taxon>
        <taxon>Pseudomonadati</taxon>
        <taxon>Pseudomonadota</taxon>
        <taxon>Gammaproteobacteria</taxon>
        <taxon>Lysobacterales</taxon>
        <taxon>Rhodanobacteraceae</taxon>
        <taxon>Dokdonella</taxon>
    </lineage>
</organism>
<dbReference type="Proteomes" id="UP000294862">
    <property type="component" value="Unassembled WGS sequence"/>
</dbReference>
<reference evidence="2 3" key="1">
    <citation type="journal article" date="2015" name="Stand. Genomic Sci.">
        <title>Genomic Encyclopedia of Bacterial and Archaeal Type Strains, Phase III: the genomes of soil and plant-associated and newly described type strains.</title>
        <authorList>
            <person name="Whitman W.B."/>
            <person name="Woyke T."/>
            <person name="Klenk H.P."/>
            <person name="Zhou Y."/>
            <person name="Lilburn T.G."/>
            <person name="Beck B.J."/>
            <person name="De Vos P."/>
            <person name="Vandamme P."/>
            <person name="Eisen J.A."/>
            <person name="Garrity G."/>
            <person name="Hugenholtz P."/>
            <person name="Kyrpides N.C."/>
        </authorList>
    </citation>
    <scope>NUCLEOTIDE SEQUENCE [LARGE SCALE GENOMIC DNA]</scope>
    <source>
        <strain evidence="2 3">A3</strain>
    </source>
</reference>
<sequence>MKRLPRYAIATAGIALVAGAWLALRHERTADVVAPAPRVETPAAAALAPAPSPAASPPARPAAPPAVAAARPSAPGVPAHEWPDYRTPFGEAVQQLRGWADAGDMKAAITLSSQLSLCTPHGLRVAEASDDDDRRSIMMDATDEHWTESQRETRRANMMQRINENAERRAACAALPHDILAHWLDPIDRAAQSGDTYAMREYARLAMGEYDGVAAVVADVDEAIARRDKARAYLDEAVRRGDTSALVDLAGAYGEAPTINLYAADAARAHAYAYAALQAADLTGMERDQMTWLLDRSARPLDASTLAQAEAEGRRLYAECCAGH</sequence>
<protein>
    <recommendedName>
        <fullName evidence="4">Sel1 repeat family protein</fullName>
    </recommendedName>
</protein>
<comment type="caution">
    <text evidence="2">The sequence shown here is derived from an EMBL/GenBank/DDBJ whole genome shotgun (WGS) entry which is preliminary data.</text>
</comment>
<evidence type="ECO:0000256" key="1">
    <source>
        <dbReference type="SAM" id="MobiDB-lite"/>
    </source>
</evidence>
<feature type="compositionally biased region" description="Low complexity" evidence="1">
    <location>
        <begin position="65"/>
        <end position="79"/>
    </location>
</feature>
<gene>
    <name evidence="2" type="ORF">EV148_1152</name>
</gene>
<dbReference type="EMBL" id="SLWQ01000015">
    <property type="protein sequence ID" value="TCO34940.1"/>
    <property type="molecule type" value="Genomic_DNA"/>
</dbReference>
<keyword evidence="3" id="KW-1185">Reference proteome</keyword>